<name>A0A7W7CAF7_9PSEU</name>
<accession>A0A7W7CAF7</accession>
<dbReference type="RefSeq" id="WP_185003468.1">
    <property type="nucleotide sequence ID" value="NZ_BAAAUI010000047.1"/>
</dbReference>
<comment type="caution">
    <text evidence="3">The sequence shown here is derived from an EMBL/GenBank/DDBJ whole genome shotgun (WGS) entry which is preliminary data.</text>
</comment>
<protein>
    <submittedName>
        <fullName evidence="3">Mce-associated membrane protein</fullName>
    </submittedName>
</protein>
<gene>
    <name evidence="3" type="ORF">HNR67_003650</name>
</gene>
<evidence type="ECO:0000313" key="4">
    <source>
        <dbReference type="Proteomes" id="UP000533598"/>
    </source>
</evidence>
<organism evidence="3 4">
    <name type="scientific">Crossiella cryophila</name>
    <dbReference type="NCBI Taxonomy" id="43355"/>
    <lineage>
        <taxon>Bacteria</taxon>
        <taxon>Bacillati</taxon>
        <taxon>Actinomycetota</taxon>
        <taxon>Actinomycetes</taxon>
        <taxon>Pseudonocardiales</taxon>
        <taxon>Pseudonocardiaceae</taxon>
        <taxon>Crossiella</taxon>
    </lineage>
</organism>
<reference evidence="3 4" key="1">
    <citation type="submission" date="2020-08" db="EMBL/GenBank/DDBJ databases">
        <title>Sequencing the genomes of 1000 actinobacteria strains.</title>
        <authorList>
            <person name="Klenk H.-P."/>
        </authorList>
    </citation>
    <scope>NUCLEOTIDE SEQUENCE [LARGE SCALE GENOMIC DNA]</scope>
    <source>
        <strain evidence="3 4">DSM 44230</strain>
    </source>
</reference>
<sequence>MKTVLYGLVAVALVAAGWFGWGWWLASGDPDLRQGVERDAALAAGQRAVVELNTLDHREVEAGLARWREVATGTLLDELAQNREQHARDIKAARTATTARLLSAALTTVDGHAGAATLIAAVEVTVARDGAQPSTQRSRLSAELTRTAAGWRVGRLQTMGVGGP</sequence>
<dbReference type="PANTHER" id="PTHR37042:SF4">
    <property type="entry name" value="OUTER MEMBRANE PROTEIN RV1973"/>
    <property type="match status" value="1"/>
</dbReference>
<dbReference type="PANTHER" id="PTHR37042">
    <property type="entry name" value="OUTER MEMBRANE PROTEIN RV1973"/>
    <property type="match status" value="1"/>
</dbReference>
<dbReference type="EMBL" id="JACHMH010000001">
    <property type="protein sequence ID" value="MBB4677532.1"/>
    <property type="molecule type" value="Genomic_DNA"/>
</dbReference>
<evidence type="ECO:0000256" key="1">
    <source>
        <dbReference type="ARBA" id="ARBA00004370"/>
    </source>
</evidence>
<dbReference type="Proteomes" id="UP000533598">
    <property type="component" value="Unassembled WGS sequence"/>
</dbReference>
<keyword evidence="4" id="KW-1185">Reference proteome</keyword>
<dbReference type="AlphaFoldDB" id="A0A7W7CAF7"/>
<proteinExistence type="predicted"/>
<evidence type="ECO:0000313" key="3">
    <source>
        <dbReference type="EMBL" id="MBB4677532.1"/>
    </source>
</evidence>
<keyword evidence="2" id="KW-0472">Membrane</keyword>
<comment type="subcellular location">
    <subcellularLocation>
        <location evidence="1">Membrane</location>
    </subcellularLocation>
</comment>
<dbReference type="GO" id="GO:0016020">
    <property type="term" value="C:membrane"/>
    <property type="evidence" value="ECO:0007669"/>
    <property type="project" value="UniProtKB-SubCell"/>
</dbReference>
<evidence type="ECO:0000256" key="2">
    <source>
        <dbReference type="ARBA" id="ARBA00023136"/>
    </source>
</evidence>